<dbReference type="EMBL" id="FQZD01000035">
    <property type="protein sequence ID" value="SHJ73744.1"/>
    <property type="molecule type" value="Genomic_DNA"/>
</dbReference>
<proteinExistence type="predicted"/>
<feature type="transmembrane region" description="Helical" evidence="1">
    <location>
        <begin position="122"/>
        <end position="140"/>
    </location>
</feature>
<evidence type="ECO:0000313" key="2">
    <source>
        <dbReference type="EMBL" id="SHJ73744.1"/>
    </source>
</evidence>
<feature type="transmembrane region" description="Helical" evidence="1">
    <location>
        <begin position="12"/>
        <end position="35"/>
    </location>
</feature>
<keyword evidence="1" id="KW-1133">Transmembrane helix</keyword>
<dbReference type="OrthoDB" id="1796762at2"/>
<reference evidence="2 3" key="1">
    <citation type="submission" date="2016-11" db="EMBL/GenBank/DDBJ databases">
        <authorList>
            <person name="Varghese N."/>
            <person name="Submissions S."/>
        </authorList>
    </citation>
    <scope>NUCLEOTIDE SEQUENCE [LARGE SCALE GENOMIC DNA]</scope>
    <source>
        <strain evidence="2 3">DSM 15287</strain>
    </source>
</reference>
<organism evidence="2 3">
    <name type="scientific">Propionispora hippei DSM 15287</name>
    <dbReference type="NCBI Taxonomy" id="1123003"/>
    <lineage>
        <taxon>Bacteria</taxon>
        <taxon>Bacillati</taxon>
        <taxon>Bacillota</taxon>
        <taxon>Negativicutes</taxon>
        <taxon>Selenomonadales</taxon>
        <taxon>Sporomusaceae</taxon>
        <taxon>Propionispora</taxon>
    </lineage>
</organism>
<evidence type="ECO:0000313" key="3">
    <source>
        <dbReference type="Proteomes" id="UP000322917"/>
    </source>
</evidence>
<keyword evidence="3" id="KW-1185">Reference proteome</keyword>
<evidence type="ECO:0000256" key="1">
    <source>
        <dbReference type="SAM" id="Phobius"/>
    </source>
</evidence>
<dbReference type="AlphaFoldDB" id="A0A1M6LR97"/>
<accession>A0A1M6LR97</accession>
<keyword evidence="1" id="KW-0472">Membrane</keyword>
<protein>
    <submittedName>
        <fullName evidence="2">Uncharacterized protein</fullName>
    </submittedName>
</protein>
<name>A0A1M6LR97_9FIRM</name>
<dbReference type="RefSeq" id="WP_149735839.1">
    <property type="nucleotide sequence ID" value="NZ_FQZD01000035.1"/>
</dbReference>
<feature type="transmembrane region" description="Helical" evidence="1">
    <location>
        <begin position="92"/>
        <end position="110"/>
    </location>
</feature>
<dbReference type="Proteomes" id="UP000322917">
    <property type="component" value="Unassembled WGS sequence"/>
</dbReference>
<keyword evidence="1" id="KW-0812">Transmembrane</keyword>
<gene>
    <name evidence="2" type="ORF">SAMN02745170_03206</name>
</gene>
<feature type="transmembrane region" description="Helical" evidence="1">
    <location>
        <begin position="55"/>
        <end position="80"/>
    </location>
</feature>
<sequence>MAKDIFSRGFLAGISGGIVMHACGLLLGAVLPIPILRYVDWMAIMVFAHPPAFELIETIIATIANVFFCGVLGIVFAYMMPLIKREKIYLKGWVFSLVVWIGAYTITTILKVDGTMPTSVETTILNISGATVYGFTLAYATNKLIYGEMKSSPVTNLAPAMKPMEDREEKEK</sequence>